<dbReference type="OrthoDB" id="2450120at2"/>
<evidence type="ECO:0000313" key="9">
    <source>
        <dbReference type="Proteomes" id="UP000316706"/>
    </source>
</evidence>
<dbReference type="Pfam" id="PF02771">
    <property type="entry name" value="Acyl-CoA_dh_N"/>
    <property type="match status" value="1"/>
</dbReference>
<dbReference type="PANTHER" id="PTHR43884">
    <property type="entry name" value="ACYL-COA DEHYDROGENASE"/>
    <property type="match status" value="1"/>
</dbReference>
<dbReference type="InterPro" id="IPR013786">
    <property type="entry name" value="AcylCoA_DH/ox_N"/>
</dbReference>
<evidence type="ECO:0000256" key="5">
    <source>
        <dbReference type="ARBA" id="ARBA00023002"/>
    </source>
</evidence>
<dbReference type="InterPro" id="IPR036250">
    <property type="entry name" value="AcylCo_DH-like_C"/>
</dbReference>
<proteinExistence type="inferred from homology"/>
<dbReference type="SUPFAM" id="SSF56645">
    <property type="entry name" value="Acyl-CoA dehydrogenase NM domain-like"/>
    <property type="match status" value="1"/>
</dbReference>
<evidence type="ECO:0000256" key="1">
    <source>
        <dbReference type="ARBA" id="ARBA00001974"/>
    </source>
</evidence>
<evidence type="ECO:0000313" key="8">
    <source>
        <dbReference type="EMBL" id="TQM66806.1"/>
    </source>
</evidence>
<evidence type="ECO:0000259" key="6">
    <source>
        <dbReference type="Pfam" id="PF00441"/>
    </source>
</evidence>
<dbReference type="AlphaFoldDB" id="A0A543I877"/>
<dbReference type="InterPro" id="IPR037069">
    <property type="entry name" value="AcylCoA_DH/ox_N_sf"/>
</dbReference>
<dbReference type="PANTHER" id="PTHR43884:SF20">
    <property type="entry name" value="ACYL-COA DEHYDROGENASE FADE28"/>
    <property type="match status" value="1"/>
</dbReference>
<gene>
    <name evidence="8" type="ORF">FHX41_0394</name>
</gene>
<keyword evidence="3" id="KW-0285">Flavoprotein</keyword>
<dbReference type="GO" id="GO:0003995">
    <property type="term" value="F:acyl-CoA dehydrogenase activity"/>
    <property type="evidence" value="ECO:0007669"/>
    <property type="project" value="TreeGrafter"/>
</dbReference>
<sequence>MALLDDTVNRILADEAGDAWTALHEAGLTAVGIPERSGGAGGDLADAATVLRAAGYHAADVPLAETWLAGRLLSAAGLPVPPGPLAAAWTSPRGQAQGQVRAERDGDGWRLSGRLHRVPWAAHADRIALAVESPDGTLAALVERSEALIEPGRNLAGEPRDDVTLDGVAVEAVPSELTPSDLMLQGAFVRTVAMAGAARRILDLSLRHATEREQFGRPIARFQAVQQLLAELAGEVMLLEVAADAATAAFRTGGPAAEVAVACAKAGAGRAAGAAAAAAHQVHGAIGTTHEHVLRRLTLRLWSWRDEYGAEAHWQDRVAAAAGGDAWPVVCGTAHRRTPHREGRTAE</sequence>
<evidence type="ECO:0000259" key="7">
    <source>
        <dbReference type="Pfam" id="PF02771"/>
    </source>
</evidence>
<dbReference type="Gene3D" id="1.10.540.10">
    <property type="entry name" value="Acyl-CoA dehydrogenase/oxidase, N-terminal domain"/>
    <property type="match status" value="1"/>
</dbReference>
<feature type="domain" description="Acyl-CoA dehydrogenase/oxidase N-terminal" evidence="7">
    <location>
        <begin position="18"/>
        <end position="64"/>
    </location>
</feature>
<organism evidence="8 9">
    <name type="scientific">Actinomadura hallensis</name>
    <dbReference type="NCBI Taxonomy" id="337895"/>
    <lineage>
        <taxon>Bacteria</taxon>
        <taxon>Bacillati</taxon>
        <taxon>Actinomycetota</taxon>
        <taxon>Actinomycetes</taxon>
        <taxon>Streptosporangiales</taxon>
        <taxon>Thermomonosporaceae</taxon>
        <taxon>Actinomadura</taxon>
    </lineage>
</organism>
<keyword evidence="4" id="KW-0274">FAD</keyword>
<evidence type="ECO:0000256" key="4">
    <source>
        <dbReference type="ARBA" id="ARBA00022827"/>
    </source>
</evidence>
<dbReference type="Pfam" id="PF00441">
    <property type="entry name" value="Acyl-CoA_dh_1"/>
    <property type="match status" value="1"/>
</dbReference>
<keyword evidence="9" id="KW-1185">Reference proteome</keyword>
<dbReference type="EMBL" id="VFPO01000001">
    <property type="protein sequence ID" value="TQM66806.1"/>
    <property type="molecule type" value="Genomic_DNA"/>
</dbReference>
<keyword evidence="5" id="KW-0560">Oxidoreductase</keyword>
<dbReference type="Proteomes" id="UP000316706">
    <property type="component" value="Unassembled WGS sequence"/>
</dbReference>
<comment type="cofactor">
    <cofactor evidence="1">
        <name>FAD</name>
        <dbReference type="ChEBI" id="CHEBI:57692"/>
    </cofactor>
</comment>
<dbReference type="Gene3D" id="1.20.140.10">
    <property type="entry name" value="Butyryl-CoA Dehydrogenase, subunit A, domain 3"/>
    <property type="match status" value="1"/>
</dbReference>
<dbReference type="SUPFAM" id="SSF47203">
    <property type="entry name" value="Acyl-CoA dehydrogenase C-terminal domain-like"/>
    <property type="match status" value="1"/>
</dbReference>
<dbReference type="InterPro" id="IPR046373">
    <property type="entry name" value="Acyl-CoA_Oxase/DH_mid-dom_sf"/>
</dbReference>
<feature type="domain" description="Acyl-CoA dehydrogenase/oxidase C-terminal" evidence="6">
    <location>
        <begin position="190"/>
        <end position="299"/>
    </location>
</feature>
<dbReference type="InterPro" id="IPR009100">
    <property type="entry name" value="AcylCoA_DH/oxidase_NM_dom_sf"/>
</dbReference>
<protein>
    <submittedName>
        <fullName evidence="8">Acyl-CoA dehydrogenase</fullName>
    </submittedName>
</protein>
<evidence type="ECO:0000256" key="2">
    <source>
        <dbReference type="ARBA" id="ARBA00009347"/>
    </source>
</evidence>
<dbReference type="Gene3D" id="2.40.110.10">
    <property type="entry name" value="Butyryl-CoA Dehydrogenase, subunit A, domain 2"/>
    <property type="match status" value="1"/>
</dbReference>
<dbReference type="RefSeq" id="WP_141965898.1">
    <property type="nucleotide sequence ID" value="NZ_VFPO01000001.1"/>
</dbReference>
<dbReference type="GO" id="GO:0050660">
    <property type="term" value="F:flavin adenine dinucleotide binding"/>
    <property type="evidence" value="ECO:0007669"/>
    <property type="project" value="InterPro"/>
</dbReference>
<comment type="similarity">
    <text evidence="2">Belongs to the acyl-CoA dehydrogenase family.</text>
</comment>
<accession>A0A543I877</accession>
<comment type="caution">
    <text evidence="8">The sequence shown here is derived from an EMBL/GenBank/DDBJ whole genome shotgun (WGS) entry which is preliminary data.</text>
</comment>
<evidence type="ECO:0000256" key="3">
    <source>
        <dbReference type="ARBA" id="ARBA00022630"/>
    </source>
</evidence>
<name>A0A543I877_9ACTN</name>
<dbReference type="InterPro" id="IPR009075">
    <property type="entry name" value="AcylCo_DH/oxidase_C"/>
</dbReference>
<reference evidence="8 9" key="1">
    <citation type="submission" date="2019-06" db="EMBL/GenBank/DDBJ databases">
        <title>Sequencing the genomes of 1000 actinobacteria strains.</title>
        <authorList>
            <person name="Klenk H.-P."/>
        </authorList>
    </citation>
    <scope>NUCLEOTIDE SEQUENCE [LARGE SCALE GENOMIC DNA]</scope>
    <source>
        <strain evidence="8 9">DSM 45043</strain>
    </source>
</reference>